<dbReference type="InterPro" id="IPR036249">
    <property type="entry name" value="Thioredoxin-like_sf"/>
</dbReference>
<dbReference type="AlphaFoldDB" id="A0A916JPJ1"/>
<dbReference type="Proteomes" id="UP000683507">
    <property type="component" value="Chromosome"/>
</dbReference>
<protein>
    <recommendedName>
        <fullName evidence="5">Arsenate reductase</fullName>
    </recommendedName>
</protein>
<evidence type="ECO:0000256" key="1">
    <source>
        <dbReference type="ARBA" id="ARBA00007198"/>
    </source>
</evidence>
<dbReference type="PROSITE" id="PS51353">
    <property type="entry name" value="ARSC"/>
    <property type="match status" value="1"/>
</dbReference>
<dbReference type="Pfam" id="PF03960">
    <property type="entry name" value="ArsC"/>
    <property type="match status" value="1"/>
</dbReference>
<dbReference type="SUPFAM" id="SSF52833">
    <property type="entry name" value="Thioredoxin-like"/>
    <property type="match status" value="1"/>
</dbReference>
<evidence type="ECO:0008006" key="5">
    <source>
        <dbReference type="Google" id="ProtNLM"/>
    </source>
</evidence>
<organism evidence="3 4">
    <name type="scientific">Parvicella tangerina</name>
    <dbReference type="NCBI Taxonomy" id="2829795"/>
    <lineage>
        <taxon>Bacteria</taxon>
        <taxon>Pseudomonadati</taxon>
        <taxon>Bacteroidota</taxon>
        <taxon>Flavobacteriia</taxon>
        <taxon>Flavobacteriales</taxon>
        <taxon>Parvicellaceae</taxon>
        <taxon>Parvicella</taxon>
    </lineage>
</organism>
<gene>
    <name evidence="3" type="ORF">CRYO30217_02806</name>
</gene>
<evidence type="ECO:0000313" key="3">
    <source>
        <dbReference type="EMBL" id="CAG5085590.1"/>
    </source>
</evidence>
<dbReference type="KEGG" id="ptan:CRYO30217_02806"/>
<dbReference type="EMBL" id="OU015584">
    <property type="protein sequence ID" value="CAG5085590.1"/>
    <property type="molecule type" value="Genomic_DNA"/>
</dbReference>
<comment type="similarity">
    <text evidence="1 2">Belongs to the ArsC family.</text>
</comment>
<evidence type="ECO:0000313" key="4">
    <source>
        <dbReference type="Proteomes" id="UP000683507"/>
    </source>
</evidence>
<reference evidence="3" key="1">
    <citation type="submission" date="2021-04" db="EMBL/GenBank/DDBJ databases">
        <authorList>
            <person name="Rodrigo-Torres L."/>
            <person name="Arahal R. D."/>
            <person name="Lucena T."/>
        </authorList>
    </citation>
    <scope>NUCLEOTIDE SEQUENCE</scope>
    <source>
        <strain evidence="3">AS29M-1</strain>
    </source>
</reference>
<accession>A0A916JPJ1</accession>
<sequence length="121" mass="13706">MATKKILLLNSCSTCTRISNEIGVDESWEVQNIKENNIDEKTLDQLKAVYGSYEAVFSKRAMKYKSMGIKEKVSKDEDYKPLILEEYTFLKRPVIFVDDKVFVGNSKNTIAEVKASLGIDG</sequence>
<dbReference type="RefSeq" id="WP_258543008.1">
    <property type="nucleotide sequence ID" value="NZ_OU015584.1"/>
</dbReference>
<keyword evidence="4" id="KW-1185">Reference proteome</keyword>
<proteinExistence type="inferred from homology"/>
<name>A0A916JPJ1_9FLAO</name>
<evidence type="ECO:0000256" key="2">
    <source>
        <dbReference type="PROSITE-ProRule" id="PRU01282"/>
    </source>
</evidence>
<dbReference type="InterPro" id="IPR006660">
    <property type="entry name" value="Arsenate_reductase-like"/>
</dbReference>
<dbReference type="Gene3D" id="3.40.30.10">
    <property type="entry name" value="Glutaredoxin"/>
    <property type="match status" value="1"/>
</dbReference>